<evidence type="ECO:0000256" key="2">
    <source>
        <dbReference type="ARBA" id="ARBA00023002"/>
    </source>
</evidence>
<protein>
    <recommendedName>
        <fullName evidence="5">NADP-dependent oxidoreductase domain-containing protein</fullName>
    </recommendedName>
</protein>
<sequence length="66" mass="7565">MNAFDVFRLAISGTIKTYPVAEKYNKTPAQVALHWNLRHEVVMIPKSINSNRIVENAHCLKINCRV</sequence>
<dbReference type="InterPro" id="IPR020471">
    <property type="entry name" value="AKR"/>
</dbReference>
<name>A0A5M4ATR3_9BACT</name>
<proteinExistence type="predicted"/>
<dbReference type="Gene3D" id="3.20.20.100">
    <property type="entry name" value="NADP-dependent oxidoreductase domain"/>
    <property type="match status" value="1"/>
</dbReference>
<keyword evidence="1" id="KW-0521">NADP</keyword>
<keyword evidence="2" id="KW-0560">Oxidoreductase</keyword>
<evidence type="ECO:0000313" key="3">
    <source>
        <dbReference type="EMBL" id="GET31320.1"/>
    </source>
</evidence>
<dbReference type="InterPro" id="IPR036812">
    <property type="entry name" value="NAD(P)_OxRdtase_dom_sf"/>
</dbReference>
<organism evidence="3 4">
    <name type="scientific">Prolixibacter bellariivorans</name>
    <dbReference type="NCBI Taxonomy" id="314319"/>
    <lineage>
        <taxon>Bacteria</taxon>
        <taxon>Pseudomonadati</taxon>
        <taxon>Bacteroidota</taxon>
        <taxon>Bacteroidia</taxon>
        <taxon>Marinilabiliales</taxon>
        <taxon>Prolixibacteraceae</taxon>
        <taxon>Prolixibacter</taxon>
    </lineage>
</organism>
<evidence type="ECO:0008006" key="5">
    <source>
        <dbReference type="Google" id="ProtNLM"/>
    </source>
</evidence>
<evidence type="ECO:0000256" key="1">
    <source>
        <dbReference type="ARBA" id="ARBA00022857"/>
    </source>
</evidence>
<comment type="caution">
    <text evidence="3">The sequence shown here is derived from an EMBL/GenBank/DDBJ whole genome shotgun (WGS) entry which is preliminary data.</text>
</comment>
<reference evidence="3 4" key="1">
    <citation type="submission" date="2019-10" db="EMBL/GenBank/DDBJ databases">
        <title>Prolixibacter strains distinguished by the presence of nitrate reductase genes were adept at nitrate-dependent anaerobic corrosion of metallic iron and carbon steel.</title>
        <authorList>
            <person name="Iino T."/>
            <person name="Shono N."/>
            <person name="Ito K."/>
            <person name="Nakamura R."/>
            <person name="Sueoka K."/>
            <person name="Harayama S."/>
            <person name="Ohkuma M."/>
        </authorList>
    </citation>
    <scope>NUCLEOTIDE SEQUENCE [LARGE SCALE GENOMIC DNA]</scope>
    <source>
        <strain evidence="3 4">JCM 13498</strain>
    </source>
</reference>
<dbReference type="GO" id="GO:0016616">
    <property type="term" value="F:oxidoreductase activity, acting on the CH-OH group of donors, NAD or NADP as acceptor"/>
    <property type="evidence" value="ECO:0007669"/>
    <property type="project" value="UniProtKB-ARBA"/>
</dbReference>
<dbReference type="Proteomes" id="UP000391834">
    <property type="component" value="Unassembled WGS sequence"/>
</dbReference>
<keyword evidence="4" id="KW-1185">Reference proteome</keyword>
<dbReference type="PANTHER" id="PTHR43827:SF3">
    <property type="entry name" value="NADP-DEPENDENT OXIDOREDUCTASE DOMAIN-CONTAINING PROTEIN"/>
    <property type="match status" value="1"/>
</dbReference>
<dbReference type="AlphaFoldDB" id="A0A5M4ATR3"/>
<evidence type="ECO:0000313" key="4">
    <source>
        <dbReference type="Proteomes" id="UP000391834"/>
    </source>
</evidence>
<dbReference type="PANTHER" id="PTHR43827">
    <property type="entry name" value="2,5-DIKETO-D-GLUCONIC ACID REDUCTASE"/>
    <property type="match status" value="1"/>
</dbReference>
<accession>A0A5M4ATR3</accession>
<dbReference type="SUPFAM" id="SSF51430">
    <property type="entry name" value="NAD(P)-linked oxidoreductase"/>
    <property type="match status" value="1"/>
</dbReference>
<gene>
    <name evidence="3" type="ORF">PbJCM13498_01830</name>
</gene>
<dbReference type="EMBL" id="BLAX01000001">
    <property type="protein sequence ID" value="GET31320.1"/>
    <property type="molecule type" value="Genomic_DNA"/>
</dbReference>